<evidence type="ECO:0000313" key="1">
    <source>
        <dbReference type="EMBL" id="ACL16572.1"/>
    </source>
</evidence>
<dbReference type="eggNOG" id="arCOG02411">
    <property type="taxonomic scope" value="Archaea"/>
</dbReference>
<organism evidence="1 2">
    <name type="scientific">Methanosphaerula palustris (strain ATCC BAA-1556 / DSM 19958 / E1-9c)</name>
    <dbReference type="NCBI Taxonomy" id="521011"/>
    <lineage>
        <taxon>Archaea</taxon>
        <taxon>Methanobacteriati</taxon>
        <taxon>Methanobacteriota</taxon>
        <taxon>Stenosarchaea group</taxon>
        <taxon>Methanomicrobia</taxon>
        <taxon>Methanomicrobiales</taxon>
        <taxon>Methanoregulaceae</taxon>
        <taxon>Methanosphaerula</taxon>
    </lineage>
</organism>
<dbReference type="RefSeq" id="WP_012617891.1">
    <property type="nucleotide sequence ID" value="NC_011832.1"/>
</dbReference>
<dbReference type="PANTHER" id="PTHR34504">
    <property type="entry name" value="ANTITOXIN HICB"/>
    <property type="match status" value="1"/>
</dbReference>
<sequence length="66" mass="7366">MKLMITSRQGEDGWIVMECPALPGCITQGRTKEEALTHAREAICLYLQPEENLHLPDGAESIEVEL</sequence>
<dbReference type="PANTHER" id="PTHR34504:SF2">
    <property type="entry name" value="UPF0150 PROTEIN SSL0259"/>
    <property type="match status" value="1"/>
</dbReference>
<gene>
    <name evidence="1" type="ordered locus">Mpal_1234</name>
</gene>
<evidence type="ECO:0000313" key="2">
    <source>
        <dbReference type="Proteomes" id="UP000002457"/>
    </source>
</evidence>
<dbReference type="GeneID" id="7271512"/>
<keyword evidence="2" id="KW-1185">Reference proteome</keyword>
<name>B8GHG7_METPE</name>
<accession>B8GHG7</accession>
<dbReference type="InterPro" id="IPR051404">
    <property type="entry name" value="TA_system_antitoxin"/>
</dbReference>
<dbReference type="Proteomes" id="UP000002457">
    <property type="component" value="Chromosome"/>
</dbReference>
<dbReference type="HOGENOM" id="CLU_114047_2_2_2"/>
<protein>
    <submittedName>
        <fullName evidence="1">Uncharacterized protein</fullName>
    </submittedName>
</protein>
<dbReference type="SUPFAM" id="SSF143100">
    <property type="entry name" value="TTHA1013/TTHA0281-like"/>
    <property type="match status" value="1"/>
</dbReference>
<reference evidence="1 2" key="1">
    <citation type="journal article" date="2015" name="Genome Announc.">
        <title>Complete Genome Sequence of Methanosphaerula palustris E1-9CT, a Hydrogenotrophic Methanogen Isolated from a Minerotrophic Fen Peatland.</title>
        <authorList>
            <person name="Cadillo-Quiroz H."/>
            <person name="Browne P."/>
            <person name="Kyrpides N."/>
            <person name="Woyke T."/>
            <person name="Goodwin L."/>
            <person name="Detter C."/>
            <person name="Yavitt J.B."/>
            <person name="Zinder S.H."/>
        </authorList>
    </citation>
    <scope>NUCLEOTIDE SEQUENCE [LARGE SCALE GENOMIC DNA]</scope>
    <source>
        <strain evidence="2">ATCC BAA-1556 / DSM 19958 / E1-9c</strain>
    </source>
</reference>
<proteinExistence type="predicted"/>
<dbReference type="EMBL" id="CP001338">
    <property type="protein sequence ID" value="ACL16572.1"/>
    <property type="molecule type" value="Genomic_DNA"/>
</dbReference>
<dbReference type="OrthoDB" id="133743at2157"/>
<dbReference type="AlphaFoldDB" id="B8GHG7"/>
<dbReference type="KEGG" id="mpl:Mpal_1234"/>
<dbReference type="InterPro" id="IPR035069">
    <property type="entry name" value="TTHA1013/TTHA0281-like"/>
</dbReference>
<dbReference type="STRING" id="521011.Mpal_1234"/>
<dbReference type="Gene3D" id="3.30.160.250">
    <property type="match status" value="1"/>
</dbReference>